<proteinExistence type="predicted"/>
<evidence type="ECO:0000313" key="3">
    <source>
        <dbReference type="Proteomes" id="UP000295418"/>
    </source>
</evidence>
<dbReference type="Pfam" id="PF13673">
    <property type="entry name" value="Acetyltransf_10"/>
    <property type="match status" value="1"/>
</dbReference>
<evidence type="ECO:0000259" key="1">
    <source>
        <dbReference type="PROSITE" id="PS51186"/>
    </source>
</evidence>
<keyword evidence="3" id="KW-1185">Reference proteome</keyword>
<feature type="domain" description="N-acetyltransferase" evidence="1">
    <location>
        <begin position="4"/>
        <end position="141"/>
    </location>
</feature>
<comment type="caution">
    <text evidence="2">The sequence shown here is derived from an EMBL/GenBank/DDBJ whole genome shotgun (WGS) entry which is preliminary data.</text>
</comment>
<dbReference type="InterPro" id="IPR000182">
    <property type="entry name" value="GNAT_dom"/>
</dbReference>
<reference evidence="2 3" key="1">
    <citation type="submission" date="2019-03" db="EMBL/GenBank/DDBJ databases">
        <authorList>
            <person name="Kim M.K.M."/>
        </authorList>
    </citation>
    <scope>NUCLEOTIDE SEQUENCE [LARGE SCALE GENOMIC DNA]</scope>
    <source>
        <strain evidence="2 3">18JY21-1</strain>
    </source>
</reference>
<dbReference type="SUPFAM" id="SSF55729">
    <property type="entry name" value="Acyl-CoA N-acyltransferases (Nat)"/>
    <property type="match status" value="1"/>
</dbReference>
<dbReference type="OrthoDB" id="45853at2"/>
<accession>A0A4R4E632</accession>
<name>A0A4R4E632_9BACL</name>
<dbReference type="PROSITE" id="PS51186">
    <property type="entry name" value="GNAT"/>
    <property type="match status" value="1"/>
</dbReference>
<sequence length="145" mass="16582">MLINLTSKLTDPNIKELISYAMFPDPERIETALKQYETDEALTLYGYEEDNNIVGLIGVQAEANDKLIIKHIAIQPENRMKGYGRGLILELIEQSKPLIIEAETDVDSVDFYRSIGFTVYSLGDLYPGVERFRCLYEVEPEEEDN</sequence>
<protein>
    <submittedName>
        <fullName evidence="2">N-acetyltransferase</fullName>
    </submittedName>
</protein>
<dbReference type="RefSeq" id="WP_132419546.1">
    <property type="nucleotide sequence ID" value="NZ_SKFG01000022.1"/>
</dbReference>
<dbReference type="Proteomes" id="UP000295418">
    <property type="component" value="Unassembled WGS sequence"/>
</dbReference>
<dbReference type="EMBL" id="SKFG01000022">
    <property type="protein sequence ID" value="TCZ75134.1"/>
    <property type="molecule type" value="Genomic_DNA"/>
</dbReference>
<dbReference type="GO" id="GO:0016747">
    <property type="term" value="F:acyltransferase activity, transferring groups other than amino-acyl groups"/>
    <property type="evidence" value="ECO:0007669"/>
    <property type="project" value="InterPro"/>
</dbReference>
<evidence type="ECO:0000313" key="2">
    <source>
        <dbReference type="EMBL" id="TCZ75134.1"/>
    </source>
</evidence>
<dbReference type="AlphaFoldDB" id="A0A4R4E632"/>
<organism evidence="2 3">
    <name type="scientific">Paenibacillus albiflavus</name>
    <dbReference type="NCBI Taxonomy" id="2545760"/>
    <lineage>
        <taxon>Bacteria</taxon>
        <taxon>Bacillati</taxon>
        <taxon>Bacillota</taxon>
        <taxon>Bacilli</taxon>
        <taxon>Bacillales</taxon>
        <taxon>Paenibacillaceae</taxon>
        <taxon>Paenibacillus</taxon>
    </lineage>
</organism>
<keyword evidence="2" id="KW-0808">Transferase</keyword>
<dbReference type="Gene3D" id="3.40.630.30">
    <property type="match status" value="1"/>
</dbReference>
<gene>
    <name evidence="2" type="ORF">E0485_18470</name>
</gene>
<dbReference type="InterPro" id="IPR016181">
    <property type="entry name" value="Acyl_CoA_acyltransferase"/>
</dbReference>